<dbReference type="FunFam" id="3.90.850.10:FF:000002">
    <property type="entry name" value="2-hydroxyhepta-2,4-diene-1,7-dioate isomerase"/>
    <property type="match status" value="1"/>
</dbReference>
<keyword evidence="4" id="KW-0378">Hydrolase</keyword>
<evidence type="ECO:0000313" key="4">
    <source>
        <dbReference type="EMBL" id="HJD50954.1"/>
    </source>
</evidence>
<dbReference type="InterPro" id="IPR036663">
    <property type="entry name" value="Fumarylacetoacetase_C_sf"/>
</dbReference>
<sequence>MKLGAVTERTAGVKFAQVRRAGKARAVVESGGCWYELGRPLHKFVGSSDLGSVSPAELGAKPVEVSPEEFITPLNKVQRVLCVGLNFTDHAAEVGAELPTYPTIFTKFGNALIGPGEPIELPAESTKIDWEVELCAVVGRRGRRIAEDRVDDYLLGYTVLNDVSVRDWQGRTSEWFQGKNWDRMTPFGPVIVSPDELDIAGGLAMTCTVDGEVRQQGTTANMVFTPAQVVSYISTFMTLEPGDLIALGTPAGVGLSLRPRKWLGPGQTVVTSIEGIGTLTNRCEQV</sequence>
<dbReference type="InterPro" id="IPR011234">
    <property type="entry name" value="Fumarylacetoacetase-like_C"/>
</dbReference>
<dbReference type="GO" id="GO:0016853">
    <property type="term" value="F:isomerase activity"/>
    <property type="evidence" value="ECO:0007669"/>
    <property type="project" value="UniProtKB-ARBA"/>
</dbReference>
<organism evidence="4 5">
    <name type="scientific">Candidatus Rothia avistercoris</name>
    <dbReference type="NCBI Taxonomy" id="2840479"/>
    <lineage>
        <taxon>Bacteria</taxon>
        <taxon>Bacillati</taxon>
        <taxon>Actinomycetota</taxon>
        <taxon>Actinomycetes</taxon>
        <taxon>Micrococcales</taxon>
        <taxon>Micrococcaceae</taxon>
        <taxon>Rothia</taxon>
    </lineage>
</organism>
<dbReference type="GO" id="GO:0019752">
    <property type="term" value="P:carboxylic acid metabolic process"/>
    <property type="evidence" value="ECO:0007669"/>
    <property type="project" value="UniProtKB-ARBA"/>
</dbReference>
<keyword evidence="2" id="KW-0479">Metal-binding</keyword>
<proteinExistence type="inferred from homology"/>
<reference evidence="4" key="1">
    <citation type="journal article" date="2021" name="PeerJ">
        <title>Extensive microbial diversity within the chicken gut microbiome revealed by metagenomics and culture.</title>
        <authorList>
            <person name="Gilroy R."/>
            <person name="Ravi A."/>
            <person name="Getino M."/>
            <person name="Pursley I."/>
            <person name="Horton D.L."/>
            <person name="Alikhan N.F."/>
            <person name="Baker D."/>
            <person name="Gharbi K."/>
            <person name="Hall N."/>
            <person name="Watson M."/>
            <person name="Adriaenssens E.M."/>
            <person name="Foster-Nyarko E."/>
            <person name="Jarju S."/>
            <person name="Secka A."/>
            <person name="Antonio M."/>
            <person name="Oren A."/>
            <person name="Chaudhuri R.R."/>
            <person name="La Ragione R."/>
            <person name="Hildebrand F."/>
            <person name="Pallen M.J."/>
        </authorList>
    </citation>
    <scope>NUCLEOTIDE SEQUENCE</scope>
    <source>
        <strain evidence="4">ChiHjej10B9-4811</strain>
    </source>
</reference>
<gene>
    <name evidence="4" type="ORF">H9908_03680</name>
</gene>
<evidence type="ECO:0000256" key="2">
    <source>
        <dbReference type="ARBA" id="ARBA00022723"/>
    </source>
</evidence>
<comment type="caution">
    <text evidence="4">The sequence shown here is derived from an EMBL/GenBank/DDBJ whole genome shotgun (WGS) entry which is preliminary data.</text>
</comment>
<name>A0A9D2UER3_9MICC</name>
<dbReference type="InterPro" id="IPR051121">
    <property type="entry name" value="FAH"/>
</dbReference>
<dbReference type="GO" id="GO:0016787">
    <property type="term" value="F:hydrolase activity"/>
    <property type="evidence" value="ECO:0007669"/>
    <property type="project" value="UniProtKB-KW"/>
</dbReference>
<accession>A0A9D2UER3</accession>
<dbReference type="Pfam" id="PF01557">
    <property type="entry name" value="FAA_hydrolase"/>
    <property type="match status" value="1"/>
</dbReference>
<dbReference type="EMBL" id="DWUS01000088">
    <property type="protein sequence ID" value="HJD50954.1"/>
    <property type="molecule type" value="Genomic_DNA"/>
</dbReference>
<dbReference type="Gene3D" id="3.90.850.10">
    <property type="entry name" value="Fumarylacetoacetase-like, C-terminal domain"/>
    <property type="match status" value="1"/>
</dbReference>
<dbReference type="GO" id="GO:0046872">
    <property type="term" value="F:metal ion binding"/>
    <property type="evidence" value="ECO:0007669"/>
    <property type="project" value="UniProtKB-KW"/>
</dbReference>
<reference evidence="4" key="2">
    <citation type="submission" date="2021-04" db="EMBL/GenBank/DDBJ databases">
        <authorList>
            <person name="Gilroy R."/>
        </authorList>
    </citation>
    <scope>NUCLEOTIDE SEQUENCE</scope>
    <source>
        <strain evidence="4">ChiHjej10B9-4811</strain>
    </source>
</reference>
<dbReference type="PANTHER" id="PTHR42796">
    <property type="entry name" value="FUMARYLACETOACETATE HYDROLASE DOMAIN-CONTAINING PROTEIN 2A-RELATED"/>
    <property type="match status" value="1"/>
</dbReference>
<evidence type="ECO:0000259" key="3">
    <source>
        <dbReference type="Pfam" id="PF01557"/>
    </source>
</evidence>
<dbReference type="SUPFAM" id="SSF56529">
    <property type="entry name" value="FAH"/>
    <property type="match status" value="1"/>
</dbReference>
<dbReference type="AlphaFoldDB" id="A0A9D2UER3"/>
<evidence type="ECO:0000313" key="5">
    <source>
        <dbReference type="Proteomes" id="UP000823908"/>
    </source>
</evidence>
<evidence type="ECO:0000256" key="1">
    <source>
        <dbReference type="ARBA" id="ARBA00010211"/>
    </source>
</evidence>
<comment type="similarity">
    <text evidence="1">Belongs to the FAH family.</text>
</comment>
<dbReference type="Proteomes" id="UP000823908">
    <property type="component" value="Unassembled WGS sequence"/>
</dbReference>
<feature type="domain" description="Fumarylacetoacetase-like C-terminal" evidence="3">
    <location>
        <begin position="80"/>
        <end position="282"/>
    </location>
</feature>
<protein>
    <submittedName>
        <fullName evidence="4">Fumarylacetoacetate hydrolase family protein</fullName>
    </submittedName>
</protein>
<dbReference type="PANTHER" id="PTHR42796:SF4">
    <property type="entry name" value="FUMARYLACETOACETATE HYDROLASE DOMAIN-CONTAINING PROTEIN 2A"/>
    <property type="match status" value="1"/>
</dbReference>